<sequence length="847" mass="94889">MSFGYGAGDFMSLLLLANDIRRRFVYAPVQFKGTSESIKSLSNILRDIEDIDPGRVLSEVQRQHLADISNGCRGVLQDLQNVLSKYLDIQSADVGLDAFSRRVWQRLKWDPKEIQSFEQRIHAQVVVFTLFLSRLNLQVSLVTSEATAHTRTQIDAIKHYQTDEEYNRILDWLSPNNYAAQQNDFLSQQQEGSGQWLLGASQFCDWVQQDKATLFCPGIPGAGKTIMVSMIIDHLEQRFGNLDSIGVAYLYCSFRLRPTQTFRDLLASLVRQLVQGHASVPECVKEAYAQSRNKKTQPAVNELLEFLQLFSAQLSRVFVVVDALDECEATARESLLAAIYSLQDRYNVNLLATSRYIPDTIAAFESSPSLEIRASMEDVWRYLRSQLSRLPCFVSRNKDLQCEIIAEVSKAVGGMFLLAKLHLDSLVGKRSRKAIQTALKSLPSGSNAYDSAYRTAMERIGGQVPDQREMAKQVLSWITLAGPLTTRELQHALAVEIGQPYLDEANISDVEDIVSVCAGLVIVDEQSNIFRLVHYTTQEYFERTWTEWFPNAQQNIAATCITYLSFDCFENCQVGHLDKYPLYRYAAQNWGRHGRIELLDQQLVLGFLESKQKASLSLHVLLEGRAWPIPDKVDGLHLATIFRLEKIVDRLIQNCYDVNLEDSLGRTSLSWAAGEGHASLAQELLDMGAARDSKDASRQTPLSWAAKAGHHDVVELLLKRGADIEHRDKNGQTPLSLAARHGQRAVVQGLLKAGAKTDSKDNDGQTALSWALLLEGGTRDVENRHVVRCAATTVKGDNESRPSTKQAQEGQDGGKYLGRVIQGDQIPCELPTGSSTSSDQFEFFMQR</sequence>
<evidence type="ECO:0000259" key="4">
    <source>
        <dbReference type="Pfam" id="PF22939"/>
    </source>
</evidence>
<dbReference type="PROSITE" id="PS50297">
    <property type="entry name" value="ANK_REP_REGION"/>
    <property type="match status" value="3"/>
</dbReference>
<feature type="region of interest" description="Disordered" evidence="3">
    <location>
        <begin position="794"/>
        <end position="814"/>
    </location>
</feature>
<evidence type="ECO:0000256" key="2">
    <source>
        <dbReference type="PROSITE-ProRule" id="PRU00023"/>
    </source>
</evidence>
<protein>
    <recommendedName>
        <fullName evidence="8">NACHT domain-containing protein</fullName>
    </recommendedName>
</protein>
<dbReference type="SMART" id="SM00248">
    <property type="entry name" value="ANK"/>
    <property type="match status" value="4"/>
</dbReference>
<dbReference type="RefSeq" id="XP_070889681.1">
    <property type="nucleotide sequence ID" value="XM_071030879.1"/>
</dbReference>
<feature type="repeat" description="ANK" evidence="2">
    <location>
        <begin position="664"/>
        <end position="696"/>
    </location>
</feature>
<dbReference type="InterPro" id="IPR027417">
    <property type="entry name" value="P-loop_NTPase"/>
</dbReference>
<dbReference type="GeneID" id="98145951"/>
<dbReference type="Proteomes" id="UP001610432">
    <property type="component" value="Unassembled WGS sequence"/>
</dbReference>
<evidence type="ECO:0000256" key="1">
    <source>
        <dbReference type="ARBA" id="ARBA00022737"/>
    </source>
</evidence>
<gene>
    <name evidence="6" type="ORF">BJX67DRAFT_370140</name>
</gene>
<dbReference type="InterPro" id="IPR036770">
    <property type="entry name" value="Ankyrin_rpt-contain_sf"/>
</dbReference>
<dbReference type="PANTHER" id="PTHR10039">
    <property type="entry name" value="AMELOGENIN"/>
    <property type="match status" value="1"/>
</dbReference>
<keyword evidence="7" id="KW-1185">Reference proteome</keyword>
<reference evidence="6 7" key="1">
    <citation type="submission" date="2024-07" db="EMBL/GenBank/DDBJ databases">
        <title>Section-level genome sequencing and comparative genomics of Aspergillus sections Usti and Cavernicolus.</title>
        <authorList>
            <consortium name="Lawrence Berkeley National Laboratory"/>
            <person name="Nybo J.L."/>
            <person name="Vesth T.C."/>
            <person name="Theobald S."/>
            <person name="Frisvad J.C."/>
            <person name="Larsen T.O."/>
            <person name="Kjaerboelling I."/>
            <person name="Rothschild-Mancinelli K."/>
            <person name="Lyhne E.K."/>
            <person name="Kogle M.E."/>
            <person name="Barry K."/>
            <person name="Clum A."/>
            <person name="Na H."/>
            <person name="Ledsgaard L."/>
            <person name="Lin J."/>
            <person name="Lipzen A."/>
            <person name="Kuo A."/>
            <person name="Riley R."/>
            <person name="Mondo S."/>
            <person name="Labutti K."/>
            <person name="Haridas S."/>
            <person name="Pangalinan J."/>
            <person name="Salamov A.A."/>
            <person name="Simmons B.A."/>
            <person name="Magnuson J.K."/>
            <person name="Chen J."/>
            <person name="Drula E."/>
            <person name="Henrissat B."/>
            <person name="Wiebenga A."/>
            <person name="Lubbers R.J."/>
            <person name="Gomes A.C."/>
            <person name="Macurrencykelacurrency M.R."/>
            <person name="Stajich J."/>
            <person name="Grigoriev I.V."/>
            <person name="Mortensen U.H."/>
            <person name="De Vries R.P."/>
            <person name="Baker S.E."/>
            <person name="Andersen M.R."/>
        </authorList>
    </citation>
    <scope>NUCLEOTIDE SEQUENCE [LARGE SCALE GENOMIC DNA]</scope>
    <source>
        <strain evidence="6 7">CBS 449.75</strain>
    </source>
</reference>
<feature type="domain" description="GPI inositol-deacylase winged helix" evidence="4">
    <location>
        <begin position="467"/>
        <end position="541"/>
    </location>
</feature>
<dbReference type="InterPro" id="IPR056884">
    <property type="entry name" value="NPHP3-like_N"/>
</dbReference>
<dbReference type="Gene3D" id="3.40.50.300">
    <property type="entry name" value="P-loop containing nucleotide triphosphate hydrolases"/>
    <property type="match status" value="1"/>
</dbReference>
<evidence type="ECO:0000313" key="6">
    <source>
        <dbReference type="EMBL" id="KAL2870702.1"/>
    </source>
</evidence>
<dbReference type="EMBL" id="JBFXLQ010000005">
    <property type="protein sequence ID" value="KAL2870702.1"/>
    <property type="molecule type" value="Genomic_DNA"/>
</dbReference>
<feature type="repeat" description="ANK" evidence="2">
    <location>
        <begin position="730"/>
        <end position="762"/>
    </location>
</feature>
<proteinExistence type="predicted"/>
<keyword evidence="2" id="KW-0040">ANK repeat</keyword>
<keyword evidence="1" id="KW-0677">Repeat</keyword>
<dbReference type="Pfam" id="PF12796">
    <property type="entry name" value="Ank_2"/>
    <property type="match status" value="1"/>
</dbReference>
<feature type="domain" description="Nephrocystin 3-like N-terminal" evidence="5">
    <location>
        <begin position="192"/>
        <end position="355"/>
    </location>
</feature>
<dbReference type="PRINTS" id="PR01415">
    <property type="entry name" value="ANKYRIN"/>
</dbReference>
<dbReference type="Pfam" id="PF00023">
    <property type="entry name" value="Ank"/>
    <property type="match status" value="1"/>
</dbReference>
<dbReference type="InterPro" id="IPR002110">
    <property type="entry name" value="Ankyrin_rpt"/>
</dbReference>
<evidence type="ECO:0000259" key="5">
    <source>
        <dbReference type="Pfam" id="PF24883"/>
    </source>
</evidence>
<dbReference type="SUPFAM" id="SSF48403">
    <property type="entry name" value="Ankyrin repeat"/>
    <property type="match status" value="1"/>
</dbReference>
<evidence type="ECO:0000313" key="7">
    <source>
        <dbReference type="Proteomes" id="UP001610432"/>
    </source>
</evidence>
<organism evidence="6 7">
    <name type="scientific">Aspergillus lucknowensis</name>
    <dbReference type="NCBI Taxonomy" id="176173"/>
    <lineage>
        <taxon>Eukaryota</taxon>
        <taxon>Fungi</taxon>
        <taxon>Dikarya</taxon>
        <taxon>Ascomycota</taxon>
        <taxon>Pezizomycotina</taxon>
        <taxon>Eurotiomycetes</taxon>
        <taxon>Eurotiomycetidae</taxon>
        <taxon>Eurotiales</taxon>
        <taxon>Aspergillaceae</taxon>
        <taxon>Aspergillus</taxon>
        <taxon>Aspergillus subgen. Nidulantes</taxon>
    </lineage>
</organism>
<evidence type="ECO:0008006" key="8">
    <source>
        <dbReference type="Google" id="ProtNLM"/>
    </source>
</evidence>
<dbReference type="Pfam" id="PF24883">
    <property type="entry name" value="NPHP3_N"/>
    <property type="match status" value="1"/>
</dbReference>
<dbReference type="SUPFAM" id="SSF52540">
    <property type="entry name" value="P-loop containing nucleoside triphosphate hydrolases"/>
    <property type="match status" value="1"/>
</dbReference>
<feature type="repeat" description="ANK" evidence="2">
    <location>
        <begin position="697"/>
        <end position="729"/>
    </location>
</feature>
<dbReference type="PROSITE" id="PS50088">
    <property type="entry name" value="ANK_REPEAT"/>
    <property type="match status" value="3"/>
</dbReference>
<evidence type="ECO:0000256" key="3">
    <source>
        <dbReference type="SAM" id="MobiDB-lite"/>
    </source>
</evidence>
<dbReference type="Gene3D" id="1.25.40.20">
    <property type="entry name" value="Ankyrin repeat-containing domain"/>
    <property type="match status" value="1"/>
</dbReference>
<dbReference type="Pfam" id="PF22939">
    <property type="entry name" value="WHD_GPIID"/>
    <property type="match status" value="1"/>
</dbReference>
<dbReference type="PANTHER" id="PTHR10039:SF15">
    <property type="entry name" value="NACHT DOMAIN-CONTAINING PROTEIN"/>
    <property type="match status" value="1"/>
</dbReference>
<name>A0ABR4M309_9EURO</name>
<dbReference type="InterPro" id="IPR054471">
    <property type="entry name" value="GPIID_WHD"/>
</dbReference>
<comment type="caution">
    <text evidence="6">The sequence shown here is derived from an EMBL/GenBank/DDBJ whole genome shotgun (WGS) entry which is preliminary data.</text>
</comment>
<accession>A0ABR4M309</accession>